<dbReference type="STRING" id="105984.A0A427XGL8"/>
<feature type="domain" description="Endonuclease/exonuclease/phosphatase" evidence="2">
    <location>
        <begin position="73"/>
        <end position="309"/>
    </location>
</feature>
<name>A0A427XGL8_9TREE</name>
<evidence type="ECO:0000259" key="2">
    <source>
        <dbReference type="Pfam" id="PF03372"/>
    </source>
</evidence>
<dbReference type="AlphaFoldDB" id="A0A427XGL8"/>
<dbReference type="InterPro" id="IPR036691">
    <property type="entry name" value="Endo/exonu/phosph_ase_sf"/>
</dbReference>
<organism evidence="3 4">
    <name type="scientific">Apiotrichum porosum</name>
    <dbReference type="NCBI Taxonomy" id="105984"/>
    <lineage>
        <taxon>Eukaryota</taxon>
        <taxon>Fungi</taxon>
        <taxon>Dikarya</taxon>
        <taxon>Basidiomycota</taxon>
        <taxon>Agaricomycotina</taxon>
        <taxon>Tremellomycetes</taxon>
        <taxon>Trichosporonales</taxon>
        <taxon>Trichosporonaceae</taxon>
        <taxon>Apiotrichum</taxon>
    </lineage>
</organism>
<keyword evidence="4" id="KW-1185">Reference proteome</keyword>
<dbReference type="RefSeq" id="XP_028473119.1">
    <property type="nucleotide sequence ID" value="XM_028618752.1"/>
</dbReference>
<accession>A0A427XGL8</accession>
<dbReference type="Gene3D" id="3.60.10.10">
    <property type="entry name" value="Endonuclease/exonuclease/phosphatase"/>
    <property type="match status" value="1"/>
</dbReference>
<dbReference type="PANTHER" id="PTHR12121">
    <property type="entry name" value="CARBON CATABOLITE REPRESSOR PROTEIN 4"/>
    <property type="match status" value="1"/>
</dbReference>
<dbReference type="EMBL" id="RSCE01000014">
    <property type="protein sequence ID" value="RSH77972.1"/>
    <property type="molecule type" value="Genomic_DNA"/>
</dbReference>
<dbReference type="OrthoDB" id="276515at2759"/>
<sequence>MVVTEQHTAYSYNTFNMSTQDPTTSPPPIHVATVNVRYDGRRNNPVPIPPLGAVDAPRRRPGESPYREQPWAVRRSRLVDALLSTGELDIVGFQEVYYSQLLDLGALLGPRFANVGVGRDDGKRAGEYSPIFYDKDRFELVDWKTVWLSKTPDVPGSVGWDASQTRIATLLSLKDRRGGTFVHAVCTHYDDQGVRARGESSLLIRRAIREWVDGVEANAGLASMKLAPVILFGDFNSPAEEDGYKNITADKPLAGGVSSFTFLDAYVNLRARGPNQLGVQSRPYGPNKTYTGFDAPGRTTTTRIDFIMLAAEDNPSLAEAAPSSSTRSAPAEGRGGWRFTQYAVLDNWVEESDADGWEGRWSDHRAVKVTVERD</sequence>
<proteinExistence type="predicted"/>
<evidence type="ECO:0000313" key="3">
    <source>
        <dbReference type="EMBL" id="RSH77972.1"/>
    </source>
</evidence>
<feature type="compositionally biased region" description="Basic and acidic residues" evidence="1">
    <location>
        <begin position="56"/>
        <end position="66"/>
    </location>
</feature>
<comment type="caution">
    <text evidence="3">The sequence shown here is derived from an EMBL/GenBank/DDBJ whole genome shotgun (WGS) entry which is preliminary data.</text>
</comment>
<dbReference type="Pfam" id="PF03372">
    <property type="entry name" value="Exo_endo_phos"/>
    <property type="match status" value="1"/>
</dbReference>
<reference evidence="3 4" key="1">
    <citation type="submission" date="2018-11" db="EMBL/GenBank/DDBJ databases">
        <title>Genome sequence of Apiotrichum porosum DSM 27194.</title>
        <authorList>
            <person name="Aliyu H."/>
            <person name="Gorte O."/>
            <person name="Ochsenreither K."/>
        </authorList>
    </citation>
    <scope>NUCLEOTIDE SEQUENCE [LARGE SCALE GENOMIC DNA]</scope>
    <source>
        <strain evidence="3 4">DSM 27194</strain>
    </source>
</reference>
<dbReference type="Proteomes" id="UP000279236">
    <property type="component" value="Unassembled WGS sequence"/>
</dbReference>
<dbReference type="InterPro" id="IPR005135">
    <property type="entry name" value="Endo/exonuclease/phosphatase"/>
</dbReference>
<protein>
    <recommendedName>
        <fullName evidence="2">Endonuclease/exonuclease/phosphatase domain-containing protein</fullName>
    </recommendedName>
</protein>
<evidence type="ECO:0000256" key="1">
    <source>
        <dbReference type="SAM" id="MobiDB-lite"/>
    </source>
</evidence>
<dbReference type="GeneID" id="39587589"/>
<evidence type="ECO:0000313" key="4">
    <source>
        <dbReference type="Proteomes" id="UP000279236"/>
    </source>
</evidence>
<gene>
    <name evidence="3" type="ORF">EHS24_003046</name>
</gene>
<dbReference type="SUPFAM" id="SSF56219">
    <property type="entry name" value="DNase I-like"/>
    <property type="match status" value="1"/>
</dbReference>
<dbReference type="PANTHER" id="PTHR12121:SF36">
    <property type="entry name" value="ENDONUCLEASE_EXONUCLEASE_PHOSPHATASE DOMAIN-CONTAINING PROTEIN"/>
    <property type="match status" value="1"/>
</dbReference>
<dbReference type="InterPro" id="IPR050410">
    <property type="entry name" value="CCR4/nocturin_mRNA_transcr"/>
</dbReference>
<feature type="region of interest" description="Disordered" evidence="1">
    <location>
        <begin position="45"/>
        <end position="67"/>
    </location>
</feature>
<dbReference type="CDD" id="cd09083">
    <property type="entry name" value="EEP-1"/>
    <property type="match status" value="1"/>
</dbReference>
<dbReference type="GO" id="GO:0000175">
    <property type="term" value="F:3'-5'-RNA exonuclease activity"/>
    <property type="evidence" value="ECO:0007669"/>
    <property type="project" value="TreeGrafter"/>
</dbReference>